<evidence type="ECO:0000313" key="4">
    <source>
        <dbReference type="Proteomes" id="UP000324629"/>
    </source>
</evidence>
<dbReference type="EMBL" id="QNGE01010736">
    <property type="protein sequence ID" value="KAA3670418.1"/>
    <property type="molecule type" value="Genomic_DNA"/>
</dbReference>
<gene>
    <name evidence="3" type="ORF">DEA37_0008735</name>
</gene>
<accession>A0A5J4N4N8</accession>
<comment type="caution">
    <text evidence="3">The sequence shown here is derived from an EMBL/GenBank/DDBJ whole genome shotgun (WGS) entry which is preliminary data.</text>
</comment>
<dbReference type="PROSITE" id="PS50015">
    <property type="entry name" value="SAP_B"/>
    <property type="match status" value="1"/>
</dbReference>
<dbReference type="InterPro" id="IPR011001">
    <property type="entry name" value="Saposin-like"/>
</dbReference>
<dbReference type="Gene3D" id="1.10.225.10">
    <property type="entry name" value="Saposin-like"/>
    <property type="match status" value="1"/>
</dbReference>
<keyword evidence="4" id="KW-1185">Reference proteome</keyword>
<organism evidence="3 4">
    <name type="scientific">Paragonimus westermani</name>
    <dbReference type="NCBI Taxonomy" id="34504"/>
    <lineage>
        <taxon>Eukaryota</taxon>
        <taxon>Metazoa</taxon>
        <taxon>Spiralia</taxon>
        <taxon>Lophotrochozoa</taxon>
        <taxon>Platyhelminthes</taxon>
        <taxon>Trematoda</taxon>
        <taxon>Digenea</taxon>
        <taxon>Plagiorchiida</taxon>
        <taxon>Troglotremata</taxon>
        <taxon>Troglotrematidae</taxon>
        <taxon>Paragonimus</taxon>
    </lineage>
</organism>
<dbReference type="InterPro" id="IPR008139">
    <property type="entry name" value="SaposinB_dom"/>
</dbReference>
<dbReference type="Proteomes" id="UP000324629">
    <property type="component" value="Unassembled WGS sequence"/>
</dbReference>
<feature type="domain" description="Saposin B-type" evidence="2">
    <location>
        <begin position="1"/>
        <end position="91"/>
    </location>
</feature>
<protein>
    <recommendedName>
        <fullName evidence="2">Saposin B-type domain-containing protein</fullName>
    </recommendedName>
</protein>
<proteinExistence type="predicted"/>
<name>A0A5J4N4N8_9TREM</name>
<evidence type="ECO:0000313" key="3">
    <source>
        <dbReference type="EMBL" id="KAA3670418.1"/>
    </source>
</evidence>
<dbReference type="AlphaFoldDB" id="A0A5J4N4N8"/>
<keyword evidence="1" id="KW-1015">Disulfide bond</keyword>
<evidence type="ECO:0000259" key="2">
    <source>
        <dbReference type="PROSITE" id="PS50015"/>
    </source>
</evidence>
<evidence type="ECO:0000256" key="1">
    <source>
        <dbReference type="ARBA" id="ARBA00023157"/>
    </source>
</evidence>
<feature type="non-terminal residue" evidence="3">
    <location>
        <position position="1"/>
    </location>
</feature>
<dbReference type="SUPFAM" id="SSF47862">
    <property type="entry name" value="Saposin"/>
    <property type="match status" value="1"/>
</dbReference>
<sequence length="91" mass="10081">LCDNCETIADLVKDALLNDKADRIFECSITELCQKITLKEISQGCVKSVEESVDPLVVHLATDLESKAVCAVSDSDFSYHLEPSLFPFCRL</sequence>
<reference evidence="3 4" key="1">
    <citation type="journal article" date="2019" name="Gigascience">
        <title>Whole-genome sequence of the oriental lung fluke Paragonimus westermani.</title>
        <authorList>
            <person name="Oey H."/>
            <person name="Zakrzewski M."/>
            <person name="Narain K."/>
            <person name="Devi K.R."/>
            <person name="Agatsuma T."/>
            <person name="Nawaratna S."/>
            <person name="Gobert G.N."/>
            <person name="Jones M.K."/>
            <person name="Ragan M.A."/>
            <person name="McManus D.P."/>
            <person name="Krause L."/>
        </authorList>
    </citation>
    <scope>NUCLEOTIDE SEQUENCE [LARGE SCALE GENOMIC DNA]</scope>
    <source>
        <strain evidence="3 4">IND2009</strain>
    </source>
</reference>